<organism evidence="1">
    <name type="scientific">Tanacetum cinerariifolium</name>
    <name type="common">Dalmatian daisy</name>
    <name type="synonym">Chrysanthemum cinerariifolium</name>
    <dbReference type="NCBI Taxonomy" id="118510"/>
    <lineage>
        <taxon>Eukaryota</taxon>
        <taxon>Viridiplantae</taxon>
        <taxon>Streptophyta</taxon>
        <taxon>Embryophyta</taxon>
        <taxon>Tracheophyta</taxon>
        <taxon>Spermatophyta</taxon>
        <taxon>Magnoliopsida</taxon>
        <taxon>eudicotyledons</taxon>
        <taxon>Gunneridae</taxon>
        <taxon>Pentapetalae</taxon>
        <taxon>asterids</taxon>
        <taxon>campanulids</taxon>
        <taxon>Asterales</taxon>
        <taxon>Asteraceae</taxon>
        <taxon>Asteroideae</taxon>
        <taxon>Anthemideae</taxon>
        <taxon>Anthemidinae</taxon>
        <taxon>Tanacetum</taxon>
    </lineage>
</organism>
<dbReference type="EMBL" id="BKCJ010004416">
    <property type="protein sequence ID" value="GEU60913.1"/>
    <property type="molecule type" value="Genomic_DNA"/>
</dbReference>
<gene>
    <name evidence="1" type="ORF">Tci_032891</name>
</gene>
<evidence type="ECO:0000313" key="1">
    <source>
        <dbReference type="EMBL" id="GEU60913.1"/>
    </source>
</evidence>
<proteinExistence type="predicted"/>
<accession>A0A6L2LGJ2</accession>
<sequence>MFTKRIVILYRVEDLQLGVKNYQKKLNITRAETFRSDIPNMISYTTYKNPQGIIYQDKFWRNGLMRSDELYKFCNGTLSSVKTNRKDLPKDIPPDSVVVLRYEKRSKSENKGKVPTELELVLEQTQQGASYEVLVSAEGVEELKRKIKINGEKKEAILTLRQKSGEYICCHESQR</sequence>
<comment type="caution">
    <text evidence="1">The sequence shown here is derived from an EMBL/GenBank/DDBJ whole genome shotgun (WGS) entry which is preliminary data.</text>
</comment>
<dbReference type="AlphaFoldDB" id="A0A6L2LGJ2"/>
<name>A0A6L2LGJ2_TANCI</name>
<protein>
    <submittedName>
        <fullName evidence="1">Uncharacterized protein</fullName>
    </submittedName>
</protein>
<reference evidence="1" key="1">
    <citation type="journal article" date="2019" name="Sci. Rep.">
        <title>Draft genome of Tanacetum cinerariifolium, the natural source of mosquito coil.</title>
        <authorList>
            <person name="Yamashiro T."/>
            <person name="Shiraishi A."/>
            <person name="Satake H."/>
            <person name="Nakayama K."/>
        </authorList>
    </citation>
    <scope>NUCLEOTIDE SEQUENCE</scope>
</reference>